<feature type="compositionally biased region" description="Low complexity" evidence="2">
    <location>
        <begin position="44"/>
        <end position="55"/>
    </location>
</feature>
<feature type="region of interest" description="Disordered" evidence="2">
    <location>
        <begin position="226"/>
        <end position="267"/>
    </location>
</feature>
<feature type="coiled-coil region" evidence="1">
    <location>
        <begin position="436"/>
        <end position="468"/>
    </location>
</feature>
<gene>
    <name evidence="3" type="primary">RvY_05593-1</name>
    <name evidence="3" type="synonym">RvY_05593.1</name>
    <name evidence="3" type="ORF">RvY_05593</name>
</gene>
<evidence type="ECO:0000256" key="2">
    <source>
        <dbReference type="SAM" id="MobiDB-lite"/>
    </source>
</evidence>
<dbReference type="Proteomes" id="UP000186922">
    <property type="component" value="Unassembled WGS sequence"/>
</dbReference>
<organism evidence="3 4">
    <name type="scientific">Ramazzottius varieornatus</name>
    <name type="common">Water bear</name>
    <name type="synonym">Tardigrade</name>
    <dbReference type="NCBI Taxonomy" id="947166"/>
    <lineage>
        <taxon>Eukaryota</taxon>
        <taxon>Metazoa</taxon>
        <taxon>Ecdysozoa</taxon>
        <taxon>Tardigrada</taxon>
        <taxon>Eutardigrada</taxon>
        <taxon>Parachela</taxon>
        <taxon>Hypsibioidea</taxon>
        <taxon>Ramazzottiidae</taxon>
        <taxon>Ramazzottius</taxon>
    </lineage>
</organism>
<feature type="region of interest" description="Disordered" evidence="2">
    <location>
        <begin position="695"/>
        <end position="749"/>
    </location>
</feature>
<proteinExistence type="predicted"/>
<feature type="region of interest" description="Disordered" evidence="2">
    <location>
        <begin position="1"/>
        <end position="22"/>
    </location>
</feature>
<protein>
    <submittedName>
        <fullName evidence="3">Uncharacterized protein</fullName>
    </submittedName>
</protein>
<feature type="region of interest" description="Disordered" evidence="2">
    <location>
        <begin position="765"/>
        <end position="908"/>
    </location>
</feature>
<comment type="caution">
    <text evidence="3">The sequence shown here is derived from an EMBL/GenBank/DDBJ whole genome shotgun (WGS) entry which is preliminary data.</text>
</comment>
<sequence>MSKSAPNESQPGKKSVDSKGSEDLDGFWDYAHDVVDDITTKAENSASNRNSSQNSVPKLDDFWDYTPPEETRSRKKTSHGGSGSSAKVEDDFWGYKPVLDPFWAYSRTSLPTIDADLPSSPRKEARKDLPGPVESVRAIPLTPFDRDNYHLDFRSMGTQVKAESTRRDTPETDRRVTLPPAEEPENSTGLSRPSGGHYSPVEKEMGEFWHYPEDLEPFWDYASQQQNGSLGHRRSSVDNITNNDRGPRLSMEASNTSDSKEQLRTRNSLPNLNEQTKAFSRPSKFSSVRCKQTIKCGGPKDFPAGQNVYYNDGREIRHTVKSKESSDVSHIKRCVIDQIDFIKQRDGIWSYQRLYRAVFILANFMKEHKFIYKYLQDSQRQWMEDIAKRVDGWTYLMTPMSCTFAKWRQAKLRRRARAEAMARDCFRLVNPQNFDKQEAEKKRANALIHAERMRLKKLERERKKVMLDRLTRLSYAHSRKARQGDQKMPIQLRPPRFSDLVGADLFEGALKFRGDWKPADRRRFPHRTFGETLHDLHIAKLFKRSMWGRLPSRPTAVKFGKCSKVSRTSTIKPLTKQDLDPCNAYKPFKPLHRISRPGRLFEYEIKQKAAKLALKQTEVAKEAKALHAPKDEVAKIMDLIDDIEAKHDKITQAKTGHFPPGALAEVVHLIEAIENKQAEIKHELLTIRQTGAVPKVKLHPPTPVQPRHVKTAPRQRAGDRIPKPRRPHTAGEQRGTLAPAGHKDDMRDFWDYPPDLEAYWKDAKETQQKIPPPRGPERRTPPAQQTHQKTPAALVGSLPAPAAKRRMSSTNPLPVTGQDKPSAPARRTSRTTSRPKTAPAIPARKRWTTPKPQSVHRPNPTPVHRPRNFSPEPMKTRGPSGTRPKSAKKSGKHHRKSSRDVSVEPPSIDFRGSLVEDAEQIVEEVIDIPDDMRDFWNYAPNIREFWNDPPDIKPFWDYERDSKDSTSRDSSSSNLAPPSPNTHIASPQTSFSRPSQNLGGRGFQAGIDAAIDEYVDELLRQEFAMKAARNQNRKGSKE</sequence>
<feature type="compositionally biased region" description="Basic residues" evidence="2">
    <location>
        <begin position="885"/>
        <end position="897"/>
    </location>
</feature>
<accession>A0A1D1UZ70</accession>
<reference evidence="3 4" key="1">
    <citation type="journal article" date="2016" name="Nat. Commun.">
        <title>Extremotolerant tardigrade genome and improved radiotolerance of human cultured cells by tardigrade-unique protein.</title>
        <authorList>
            <person name="Hashimoto T."/>
            <person name="Horikawa D.D."/>
            <person name="Saito Y."/>
            <person name="Kuwahara H."/>
            <person name="Kozuka-Hata H."/>
            <person name="Shin-I T."/>
            <person name="Minakuchi Y."/>
            <person name="Ohishi K."/>
            <person name="Motoyama A."/>
            <person name="Aizu T."/>
            <person name="Enomoto A."/>
            <person name="Kondo K."/>
            <person name="Tanaka S."/>
            <person name="Hara Y."/>
            <person name="Koshikawa S."/>
            <person name="Sagara H."/>
            <person name="Miura T."/>
            <person name="Yokobori S."/>
            <person name="Miyagawa K."/>
            <person name="Suzuki Y."/>
            <person name="Kubo T."/>
            <person name="Oyama M."/>
            <person name="Kohara Y."/>
            <person name="Fujiyama A."/>
            <person name="Arakawa K."/>
            <person name="Katayama T."/>
            <person name="Toyoda A."/>
            <person name="Kunieda T."/>
        </authorList>
    </citation>
    <scope>NUCLEOTIDE SEQUENCE [LARGE SCALE GENOMIC DNA]</scope>
    <source>
        <strain evidence="3 4">YOKOZUNA-1</strain>
    </source>
</reference>
<dbReference type="AlphaFoldDB" id="A0A1D1UZ70"/>
<feature type="compositionally biased region" description="Polar residues" evidence="2">
    <location>
        <begin position="981"/>
        <end position="998"/>
    </location>
</feature>
<dbReference type="OrthoDB" id="10667423at2759"/>
<feature type="region of interest" description="Disordered" evidence="2">
    <location>
        <begin position="158"/>
        <end position="201"/>
    </location>
</feature>
<keyword evidence="1" id="KW-0175">Coiled coil</keyword>
<dbReference type="EMBL" id="BDGG01000002">
    <property type="protein sequence ID" value="GAU93695.1"/>
    <property type="molecule type" value="Genomic_DNA"/>
</dbReference>
<evidence type="ECO:0000256" key="1">
    <source>
        <dbReference type="SAM" id="Coils"/>
    </source>
</evidence>
<name>A0A1D1UZ70_RAMVA</name>
<feature type="compositionally biased region" description="Basic and acidic residues" evidence="2">
    <location>
        <begin position="163"/>
        <end position="176"/>
    </location>
</feature>
<evidence type="ECO:0000313" key="3">
    <source>
        <dbReference type="EMBL" id="GAU93695.1"/>
    </source>
</evidence>
<feature type="region of interest" description="Disordered" evidence="2">
    <location>
        <begin position="40"/>
        <end position="89"/>
    </location>
</feature>
<keyword evidence="4" id="KW-1185">Reference proteome</keyword>
<feature type="compositionally biased region" description="Polar residues" evidence="2">
    <location>
        <begin position="1"/>
        <end position="12"/>
    </location>
</feature>
<evidence type="ECO:0000313" key="4">
    <source>
        <dbReference type="Proteomes" id="UP000186922"/>
    </source>
</evidence>
<feature type="compositionally biased region" description="Low complexity" evidence="2">
    <location>
        <begin position="821"/>
        <end position="839"/>
    </location>
</feature>
<feature type="compositionally biased region" description="Basic and acidic residues" evidence="2">
    <location>
        <begin position="957"/>
        <end position="967"/>
    </location>
</feature>
<feature type="region of interest" description="Disordered" evidence="2">
    <location>
        <begin position="957"/>
        <end position="1002"/>
    </location>
</feature>